<feature type="region of interest" description="Disordered" evidence="2">
    <location>
        <begin position="645"/>
        <end position="664"/>
    </location>
</feature>
<gene>
    <name evidence="3" type="ORF">FLONG3_2725</name>
</gene>
<keyword evidence="1" id="KW-0175">Coiled coil</keyword>
<name>A0A395T338_9HYPO</name>
<dbReference type="EMBL" id="PXOG01000054">
    <property type="protein sequence ID" value="RGP79154.1"/>
    <property type="molecule type" value="Genomic_DNA"/>
</dbReference>
<sequence>MEDENHGNQQQTRPENGKDWWGTRHVEPDEGNPDRQHIYASNPPITKDQVQESLKAYNKSIEDPEKGNRDSQAPHLRPSTPPMKRVERQLQGLKDQGVEVSEGLEKEVTDKYTINNGTIAALTEWCQNEENVPVEYANQLLDMIDRLKLKMAAQQRDLQHELSQRKKINDNIMRDLSRYKAFHYKVFDKQEKHAKTWIKVQRVYDHMPQQETRATPELRTLIDEAAKDWRELNTIYNTEWPTIVEAQEAGKYDNGTGLLELFDQRQKESEDMKDRLKEIRDSLAQKTEEIEKKDREIQNLRESNDKLKLDPHETFGMTSTPSSGANHRKSSITSVALSTSSSQMEEIKRLRDENSSLQKELDLKKSSSTDTDNERTSDSTDSSLDGGFELEVTRKEVGELQSQVKKQAREIDQLNETLINKEKELKEEATHFRQEANIHRNRLKALEAVNYKTADSLALAIGNKNSVSYNESHMSLRDRINYLNLLCFLRTRNYILLALRERSNRLANVLLDDAQRWAKFCHEDFATMDPNINIQIKASLHILYGVRTMMTTKTNEGMEKARGYVQLGRQTLQQHPKEFLSCQPLELAAFMMNLTEAEQETGEYKKWPRFSSSKRKLGSSTQREINDSSILKADALQYAGFHDPLSPSKWDQKNIDEDLSGFDV</sequence>
<feature type="compositionally biased region" description="Basic and acidic residues" evidence="2">
    <location>
        <begin position="345"/>
        <end position="378"/>
    </location>
</feature>
<organism evidence="3 4">
    <name type="scientific">Fusarium longipes</name>
    <dbReference type="NCBI Taxonomy" id="694270"/>
    <lineage>
        <taxon>Eukaryota</taxon>
        <taxon>Fungi</taxon>
        <taxon>Dikarya</taxon>
        <taxon>Ascomycota</taxon>
        <taxon>Pezizomycotina</taxon>
        <taxon>Sordariomycetes</taxon>
        <taxon>Hypocreomycetidae</taxon>
        <taxon>Hypocreales</taxon>
        <taxon>Nectriaceae</taxon>
        <taxon>Fusarium</taxon>
    </lineage>
</organism>
<protein>
    <submittedName>
        <fullName evidence="3">Uncharacterized protein</fullName>
    </submittedName>
</protein>
<comment type="caution">
    <text evidence="3">The sequence shown here is derived from an EMBL/GenBank/DDBJ whole genome shotgun (WGS) entry which is preliminary data.</text>
</comment>
<dbReference type="Proteomes" id="UP000266234">
    <property type="component" value="Unassembled WGS sequence"/>
</dbReference>
<dbReference type="AlphaFoldDB" id="A0A395T338"/>
<dbReference type="STRING" id="694270.A0A395T338"/>
<feature type="compositionally biased region" description="Basic and acidic residues" evidence="2">
    <location>
        <begin position="15"/>
        <end position="37"/>
    </location>
</feature>
<evidence type="ECO:0000313" key="3">
    <source>
        <dbReference type="EMBL" id="RGP79154.1"/>
    </source>
</evidence>
<feature type="compositionally biased region" description="Polar residues" evidence="2">
    <location>
        <begin position="316"/>
        <end position="325"/>
    </location>
</feature>
<accession>A0A395T338</accession>
<keyword evidence="4" id="KW-1185">Reference proteome</keyword>
<feature type="region of interest" description="Disordered" evidence="2">
    <location>
        <begin position="290"/>
        <end position="388"/>
    </location>
</feature>
<evidence type="ECO:0000313" key="4">
    <source>
        <dbReference type="Proteomes" id="UP000266234"/>
    </source>
</evidence>
<dbReference type="OrthoDB" id="5091933at2759"/>
<feature type="region of interest" description="Disordered" evidence="2">
    <location>
        <begin position="1"/>
        <end position="84"/>
    </location>
</feature>
<feature type="compositionally biased region" description="Basic and acidic residues" evidence="2">
    <location>
        <begin position="60"/>
        <end position="69"/>
    </location>
</feature>
<evidence type="ECO:0000256" key="2">
    <source>
        <dbReference type="SAM" id="MobiDB-lite"/>
    </source>
</evidence>
<evidence type="ECO:0000256" key="1">
    <source>
        <dbReference type="SAM" id="Coils"/>
    </source>
</evidence>
<feature type="compositionally biased region" description="Low complexity" evidence="2">
    <location>
        <begin position="331"/>
        <end position="342"/>
    </location>
</feature>
<feature type="coiled-coil region" evidence="1">
    <location>
        <begin position="137"/>
        <end position="164"/>
    </location>
</feature>
<reference evidence="3 4" key="1">
    <citation type="journal article" date="2018" name="PLoS Pathog.">
        <title>Evolution of structural diversity of trichothecenes, a family of toxins produced by plant pathogenic and entomopathogenic fungi.</title>
        <authorList>
            <person name="Proctor R.H."/>
            <person name="McCormick S.P."/>
            <person name="Kim H.S."/>
            <person name="Cardoza R.E."/>
            <person name="Stanley A.M."/>
            <person name="Lindo L."/>
            <person name="Kelly A."/>
            <person name="Brown D.W."/>
            <person name="Lee T."/>
            <person name="Vaughan M.M."/>
            <person name="Alexander N.J."/>
            <person name="Busman M."/>
            <person name="Gutierrez S."/>
        </authorList>
    </citation>
    <scope>NUCLEOTIDE SEQUENCE [LARGE SCALE GENOMIC DNA]</scope>
    <source>
        <strain evidence="3 4">NRRL 20695</strain>
    </source>
</reference>
<proteinExistence type="predicted"/>
<feature type="compositionally biased region" description="Basic and acidic residues" evidence="2">
    <location>
        <begin position="290"/>
        <end position="313"/>
    </location>
</feature>